<organism evidence="5">
    <name type="scientific">Trieres chinensis</name>
    <name type="common">Marine centric diatom</name>
    <name type="synonym">Odontella sinensis</name>
    <dbReference type="NCBI Taxonomy" id="1514140"/>
    <lineage>
        <taxon>Eukaryota</taxon>
        <taxon>Sar</taxon>
        <taxon>Stramenopiles</taxon>
        <taxon>Ochrophyta</taxon>
        <taxon>Bacillariophyta</taxon>
        <taxon>Mediophyceae</taxon>
        <taxon>Biddulphiophycidae</taxon>
        <taxon>Eupodiscales</taxon>
        <taxon>Parodontellaceae</taxon>
        <taxon>Trieres</taxon>
    </lineage>
</organism>
<evidence type="ECO:0000256" key="2">
    <source>
        <dbReference type="ARBA" id="ARBA00022679"/>
    </source>
</evidence>
<dbReference type="EMBL" id="HBGO01017963">
    <property type="protein sequence ID" value="CAD9339691.1"/>
    <property type="molecule type" value="Transcribed_RNA"/>
</dbReference>
<accession>A0A7S2EK09</accession>
<name>A0A7S2EK09_TRICV</name>
<feature type="active site" description="Proton acceptor" evidence="3">
    <location>
        <position position="217"/>
    </location>
</feature>
<comment type="similarity">
    <text evidence="1">Belongs to the spermidine/spermine synthase family.</text>
</comment>
<keyword evidence="2 3" id="KW-0808">Transferase</keyword>
<gene>
    <name evidence="5" type="ORF">OSIN01602_LOCUS10272</name>
</gene>
<keyword evidence="3" id="KW-0620">Polyamine biosynthesis</keyword>
<dbReference type="Gene3D" id="3.40.50.150">
    <property type="entry name" value="Vaccinia Virus protein VP39"/>
    <property type="match status" value="1"/>
</dbReference>
<dbReference type="HAMAP" id="MF_00198">
    <property type="entry name" value="Spermidine_synth"/>
    <property type="match status" value="1"/>
</dbReference>
<evidence type="ECO:0000259" key="4">
    <source>
        <dbReference type="PROSITE" id="PS51006"/>
    </source>
</evidence>
<dbReference type="InterPro" id="IPR029063">
    <property type="entry name" value="SAM-dependent_MTases_sf"/>
</dbReference>
<dbReference type="AlphaFoldDB" id="A0A7S2EK09"/>
<dbReference type="PROSITE" id="PS01330">
    <property type="entry name" value="PABS_1"/>
    <property type="match status" value="1"/>
</dbReference>
<protein>
    <recommendedName>
        <fullName evidence="4">PABS domain-containing protein</fullName>
    </recommendedName>
</protein>
<sequence>MPTATMIGRRPTPPLLFALAFLGPALLKIAGGVGLALASSDAAPDGSTPPELVADDAVTAPHVGEYIAETGFYQSIELEGNGEPLYATRSEYQEIRVVDSEYYGKILVLDGVVQLTERDADSYNEMMAHIPMMAVREPKKVLVIGGGDGYVLSEVLKHPFVVHVDHVDLDGEVVKVCRDHFSWGKAWDDPRATLHIADGAAFVRNAPDETYDVIIQDSSDPWTWGDDGEVVDLPSGVLYSKDHFGNLLRILKPGGALNFQAETFNIPSDLEGISEWRKLVLGLGFESARYGSLTISSYPTGQIGFLLCQKPGDDDAPNREAIQKRWDEMVRVGNGTTYYQPKLQTSSFDLPLWVEKSIYFNDKVKSHLSDEF</sequence>
<dbReference type="InterPro" id="IPR030373">
    <property type="entry name" value="PABS_CS"/>
</dbReference>
<dbReference type="PANTHER" id="PTHR11558">
    <property type="entry name" value="SPERMIDINE/SPERMINE SYNTHASE"/>
    <property type="match status" value="1"/>
</dbReference>
<dbReference type="InterPro" id="IPR001045">
    <property type="entry name" value="Spermi_synthase"/>
</dbReference>
<dbReference type="Gene3D" id="2.30.140.10">
    <property type="entry name" value="Spermidine synthase, tetramerisation domain"/>
    <property type="match status" value="1"/>
</dbReference>
<dbReference type="Pfam" id="PF17284">
    <property type="entry name" value="Spermine_synt_N"/>
    <property type="match status" value="1"/>
</dbReference>
<feature type="domain" description="PABS" evidence="4">
    <location>
        <begin position="64"/>
        <end position="310"/>
    </location>
</feature>
<dbReference type="GO" id="GO:0005829">
    <property type="term" value="C:cytosol"/>
    <property type="evidence" value="ECO:0007669"/>
    <property type="project" value="TreeGrafter"/>
</dbReference>
<evidence type="ECO:0000313" key="5">
    <source>
        <dbReference type="EMBL" id="CAD9339691.1"/>
    </source>
</evidence>
<dbReference type="Pfam" id="PF01564">
    <property type="entry name" value="Spermine_synth"/>
    <property type="match status" value="1"/>
</dbReference>
<dbReference type="CDD" id="cd02440">
    <property type="entry name" value="AdoMet_MTases"/>
    <property type="match status" value="1"/>
</dbReference>
<dbReference type="SUPFAM" id="SSF53335">
    <property type="entry name" value="S-adenosyl-L-methionine-dependent methyltransferases"/>
    <property type="match status" value="1"/>
</dbReference>
<proteinExistence type="inferred from homology"/>
<reference evidence="5" key="1">
    <citation type="submission" date="2021-01" db="EMBL/GenBank/DDBJ databases">
        <authorList>
            <person name="Corre E."/>
            <person name="Pelletier E."/>
            <person name="Niang G."/>
            <person name="Scheremetjew M."/>
            <person name="Finn R."/>
            <person name="Kale V."/>
            <person name="Holt S."/>
            <person name="Cochrane G."/>
            <person name="Meng A."/>
            <person name="Brown T."/>
            <person name="Cohen L."/>
        </authorList>
    </citation>
    <scope>NUCLEOTIDE SEQUENCE</scope>
    <source>
        <strain evidence="5">Grunow 1884</strain>
    </source>
</reference>
<evidence type="ECO:0000256" key="3">
    <source>
        <dbReference type="PROSITE-ProRule" id="PRU00354"/>
    </source>
</evidence>
<evidence type="ECO:0000256" key="1">
    <source>
        <dbReference type="ARBA" id="ARBA00007867"/>
    </source>
</evidence>
<dbReference type="InterPro" id="IPR035246">
    <property type="entry name" value="Spermidine_synt_N"/>
</dbReference>
<dbReference type="PANTHER" id="PTHR11558:SF11">
    <property type="entry name" value="SPERMIDINE SYNTHASE"/>
    <property type="match status" value="1"/>
</dbReference>
<dbReference type="InterPro" id="IPR030374">
    <property type="entry name" value="PABS"/>
</dbReference>
<dbReference type="GO" id="GO:0008295">
    <property type="term" value="P:spermidine biosynthetic process"/>
    <property type="evidence" value="ECO:0007669"/>
    <property type="project" value="TreeGrafter"/>
</dbReference>
<dbReference type="InterPro" id="IPR037163">
    <property type="entry name" value="Spermidine_synt_N_sf"/>
</dbReference>
<dbReference type="PROSITE" id="PS51006">
    <property type="entry name" value="PABS_2"/>
    <property type="match status" value="1"/>
</dbReference>
<dbReference type="GO" id="GO:0004766">
    <property type="term" value="F:spermidine synthase activity"/>
    <property type="evidence" value="ECO:0007669"/>
    <property type="project" value="TreeGrafter"/>
</dbReference>